<feature type="region of interest" description="Disordered" evidence="1">
    <location>
        <begin position="722"/>
        <end position="746"/>
    </location>
</feature>
<feature type="domain" description="PDZ" evidence="2">
    <location>
        <begin position="154"/>
        <end position="240"/>
    </location>
</feature>
<feature type="compositionally biased region" description="Polar residues" evidence="1">
    <location>
        <begin position="482"/>
        <end position="492"/>
    </location>
</feature>
<dbReference type="InterPro" id="IPR036034">
    <property type="entry name" value="PDZ_sf"/>
</dbReference>
<organism evidence="3">
    <name type="scientific">Timema californicum</name>
    <name type="common">California timema</name>
    <name type="synonym">Walking stick</name>
    <dbReference type="NCBI Taxonomy" id="61474"/>
    <lineage>
        <taxon>Eukaryota</taxon>
        <taxon>Metazoa</taxon>
        <taxon>Ecdysozoa</taxon>
        <taxon>Arthropoda</taxon>
        <taxon>Hexapoda</taxon>
        <taxon>Insecta</taxon>
        <taxon>Pterygota</taxon>
        <taxon>Neoptera</taxon>
        <taxon>Polyneoptera</taxon>
        <taxon>Phasmatodea</taxon>
        <taxon>Timematodea</taxon>
        <taxon>Timematoidea</taxon>
        <taxon>Timematidae</taxon>
        <taxon>Timema</taxon>
    </lineage>
</organism>
<sequence length="848" mass="91787">MRGPQHTYANRSTDVSCGLDRRYLPGASTLRYITVETNRGLANALVVLSSTAEDGVIEVRISEKPPLVHPTEIRTSISPSSTVELYATSALANYATEEVNPHLHRRIVENHLRKTTPSSPDQDSNLDLPVIGNLAQHESSALANYATEAESTFETCVLKGSRGLGLSVTGGVDTKEQWPGLIRIKRLFPHQPAWQTGQLSQGDILLAANGVPLSGLSNYQALEVLRKTPSSVVLMVCRPPSDVFSEPPPSEPPPPPRRDPAHSITGRTTVLPLPPLQTEGPTGEFDIHLTKVNHSLGFTLRKEDESVLGHYVRALVREPALSDGRIRPGDKIVATNQELMACGSNAGRPLPSDRLVGMRRMIIGEAGLVVIWVNDVDISPMSHEEAVMFLRQCGDHVKLRLYRDAAQTPVSALSPTEESKLFRPKPILRKEAMDMLCDLAVRKLSPGDNSTGSSSYTRLRRVSDGQSSSSPSSSPRRRKLTKTPSPDAQPLTQERIAQKYLVSSHVGNSDSSGEGSNTNTCTYQSSFDSTAARGRGSSFASSEEGGGPELRPQRPNFLDLCGASSLPGTARKQRFTFSTDGEEEGSLCHTGSDEPDTLGSVSRLCPSDDEAADRCDLPLEPTSMPPLTNLSSTSSTSTAFSYRNPAYQSACPAMRGKVVEEVHEHASDQDIPGKVFGSCPGGAEGTRGLLKWKGVVFTPESDPAEEDVIDAGETIKSTGECLKQKQREGQEKPPPSSPDRDSNLDLPVLSSRAQHDERVFMVELTRGWNSRLGFSLQSDGSNTYISAIYADSVAAKDGRLRAGDQVIMVNDEDITNMTTSDLIDLLRKIRGTIGITVLRKTGPRPQAS</sequence>
<feature type="compositionally biased region" description="Low complexity" evidence="1">
    <location>
        <begin position="529"/>
        <end position="543"/>
    </location>
</feature>
<feature type="compositionally biased region" description="Polar residues" evidence="1">
    <location>
        <begin position="505"/>
        <end position="528"/>
    </location>
</feature>
<dbReference type="SMART" id="SM00228">
    <property type="entry name" value="PDZ"/>
    <property type="match status" value="3"/>
</dbReference>
<dbReference type="CDD" id="cd00136">
    <property type="entry name" value="PDZ_canonical"/>
    <property type="match status" value="1"/>
</dbReference>
<dbReference type="PROSITE" id="PS50106">
    <property type="entry name" value="PDZ"/>
    <property type="match status" value="3"/>
</dbReference>
<feature type="domain" description="PDZ" evidence="2">
    <location>
        <begin position="761"/>
        <end position="841"/>
    </location>
</feature>
<evidence type="ECO:0000256" key="1">
    <source>
        <dbReference type="SAM" id="MobiDB-lite"/>
    </source>
</evidence>
<evidence type="ECO:0000259" key="2">
    <source>
        <dbReference type="PROSITE" id="PS50106"/>
    </source>
</evidence>
<reference evidence="3" key="1">
    <citation type="submission" date="2020-11" db="EMBL/GenBank/DDBJ databases">
        <authorList>
            <person name="Tran Van P."/>
        </authorList>
    </citation>
    <scope>NUCLEOTIDE SEQUENCE</scope>
</reference>
<feature type="region of interest" description="Disordered" evidence="1">
    <location>
        <begin position="578"/>
        <end position="599"/>
    </location>
</feature>
<dbReference type="AlphaFoldDB" id="A0A7R9P7M0"/>
<dbReference type="InterPro" id="IPR052074">
    <property type="entry name" value="NonRcpt_TyrProt_Phosphatase"/>
</dbReference>
<dbReference type="Gene3D" id="2.30.42.10">
    <property type="match status" value="3"/>
</dbReference>
<dbReference type="Gene3D" id="6.20.370.60">
    <property type="match status" value="1"/>
</dbReference>
<dbReference type="Pfam" id="PF00595">
    <property type="entry name" value="PDZ"/>
    <property type="match status" value="2"/>
</dbReference>
<dbReference type="EMBL" id="OE181418">
    <property type="protein sequence ID" value="CAD7573112.1"/>
    <property type="molecule type" value="Genomic_DNA"/>
</dbReference>
<feature type="region of interest" description="Disordered" evidence="1">
    <location>
        <begin position="242"/>
        <end position="279"/>
    </location>
</feature>
<dbReference type="PANTHER" id="PTHR46900">
    <property type="entry name" value="TYROSINE-PROTEIN PHOSPHATASE NON-RECEPTOR TYPE 13"/>
    <property type="match status" value="1"/>
</dbReference>
<dbReference type="SUPFAM" id="SSF50156">
    <property type="entry name" value="PDZ domain-like"/>
    <property type="match status" value="4"/>
</dbReference>
<protein>
    <submittedName>
        <fullName evidence="3">(California timema) hypothetical protein</fullName>
    </submittedName>
</protein>
<accession>A0A7R9P7M0</accession>
<gene>
    <name evidence="3" type="ORF">TCMB3V08_LOCUS5753</name>
</gene>
<feature type="region of interest" description="Disordered" evidence="1">
    <location>
        <begin position="443"/>
        <end position="557"/>
    </location>
</feature>
<feature type="compositionally biased region" description="Pro residues" evidence="1">
    <location>
        <begin position="246"/>
        <end position="255"/>
    </location>
</feature>
<proteinExistence type="predicted"/>
<feature type="compositionally biased region" description="Polar residues" evidence="1">
    <location>
        <begin position="447"/>
        <end position="457"/>
    </location>
</feature>
<dbReference type="PANTHER" id="PTHR46900:SF2">
    <property type="entry name" value="TYROSINE-PROTEIN PHOSPHATASE NON-RECEPTOR TYPE 13"/>
    <property type="match status" value="1"/>
</dbReference>
<feature type="compositionally biased region" description="Basic and acidic residues" evidence="1">
    <location>
        <begin position="722"/>
        <end position="731"/>
    </location>
</feature>
<name>A0A7R9P7M0_TIMCA</name>
<feature type="domain" description="PDZ" evidence="2">
    <location>
        <begin position="286"/>
        <end position="405"/>
    </location>
</feature>
<dbReference type="InterPro" id="IPR001478">
    <property type="entry name" value="PDZ"/>
</dbReference>
<evidence type="ECO:0000313" key="3">
    <source>
        <dbReference type="EMBL" id="CAD7573112.1"/>
    </source>
</evidence>